<dbReference type="AlphaFoldDB" id="A0ABD2CFC3"/>
<accession>A0ABD2CFC3</accession>
<sequence>MCMSKIVILYPIEIKFFENKLTSICWTNHSNLLICEEFSKVCLISSDGSNQNVFIEGDSNSTTYDDCYPFVIAFKNGLFLVNTRINESTFACFSSFTEDHLSEIRKNTGKRYGL</sequence>
<comment type="caution">
    <text evidence="1">The sequence shown here is derived from an EMBL/GenBank/DDBJ whole genome shotgun (WGS) entry which is preliminary data.</text>
</comment>
<reference evidence="1 2" key="1">
    <citation type="journal article" date="2024" name="Ann. Entomol. Soc. Am.">
        <title>Genomic analyses of the southern and eastern yellowjacket wasps (Hymenoptera: Vespidae) reveal evolutionary signatures of social life.</title>
        <authorList>
            <person name="Catto M.A."/>
            <person name="Caine P.B."/>
            <person name="Orr S.E."/>
            <person name="Hunt B.G."/>
            <person name="Goodisman M.A.D."/>
        </authorList>
    </citation>
    <scope>NUCLEOTIDE SEQUENCE [LARGE SCALE GENOMIC DNA]</scope>
    <source>
        <strain evidence="1">232</strain>
        <tissue evidence="1">Head and thorax</tissue>
    </source>
</reference>
<gene>
    <name evidence="1" type="ORF">V1477_008029</name>
</gene>
<name>A0ABD2CFC3_VESMC</name>
<protein>
    <submittedName>
        <fullName evidence="1">Cilia- and flagella-associated protein 43-like</fullName>
    </submittedName>
</protein>
<keyword evidence="2" id="KW-1185">Reference proteome</keyword>
<evidence type="ECO:0000313" key="1">
    <source>
        <dbReference type="EMBL" id="KAL2743771.1"/>
    </source>
</evidence>
<organism evidence="1 2">
    <name type="scientific">Vespula maculifrons</name>
    <name type="common">Eastern yellow jacket</name>
    <name type="synonym">Wasp</name>
    <dbReference type="NCBI Taxonomy" id="7453"/>
    <lineage>
        <taxon>Eukaryota</taxon>
        <taxon>Metazoa</taxon>
        <taxon>Ecdysozoa</taxon>
        <taxon>Arthropoda</taxon>
        <taxon>Hexapoda</taxon>
        <taxon>Insecta</taxon>
        <taxon>Pterygota</taxon>
        <taxon>Neoptera</taxon>
        <taxon>Endopterygota</taxon>
        <taxon>Hymenoptera</taxon>
        <taxon>Apocrita</taxon>
        <taxon>Aculeata</taxon>
        <taxon>Vespoidea</taxon>
        <taxon>Vespidae</taxon>
        <taxon>Vespinae</taxon>
        <taxon>Vespula</taxon>
    </lineage>
</organism>
<dbReference type="EMBL" id="JAYRBN010000054">
    <property type="protein sequence ID" value="KAL2743771.1"/>
    <property type="molecule type" value="Genomic_DNA"/>
</dbReference>
<evidence type="ECO:0000313" key="2">
    <source>
        <dbReference type="Proteomes" id="UP001607303"/>
    </source>
</evidence>
<dbReference type="Proteomes" id="UP001607303">
    <property type="component" value="Unassembled WGS sequence"/>
</dbReference>
<proteinExistence type="predicted"/>